<feature type="region of interest" description="Disordered" evidence="2">
    <location>
        <begin position="1"/>
        <end position="27"/>
    </location>
</feature>
<dbReference type="SUPFAM" id="SSF54919">
    <property type="entry name" value="Nucleoside diphosphate kinase, NDK"/>
    <property type="match status" value="1"/>
</dbReference>
<dbReference type="Proteomes" id="UP000676336">
    <property type="component" value="Unassembled WGS sequence"/>
</dbReference>
<dbReference type="PANTHER" id="PTHR46135:SF3">
    <property type="entry name" value="NME_NM23 FAMILY MEMBER 8"/>
    <property type="match status" value="1"/>
</dbReference>
<dbReference type="InterPro" id="IPR036850">
    <property type="entry name" value="NDK-like_dom_sf"/>
</dbReference>
<reference evidence="4" key="1">
    <citation type="submission" date="2021-02" db="EMBL/GenBank/DDBJ databases">
        <authorList>
            <person name="Nowell W R."/>
        </authorList>
    </citation>
    <scope>NUCLEOTIDE SEQUENCE</scope>
</reference>
<dbReference type="Gene3D" id="3.30.70.141">
    <property type="entry name" value="Nucleoside diphosphate kinase-like domain"/>
    <property type="match status" value="1"/>
</dbReference>
<dbReference type="Pfam" id="PF00334">
    <property type="entry name" value="NDK"/>
    <property type="match status" value="1"/>
</dbReference>
<dbReference type="PROSITE" id="PS51374">
    <property type="entry name" value="NDPK_LIKE"/>
    <property type="match status" value="1"/>
</dbReference>
<feature type="compositionally biased region" description="Polar residues" evidence="2">
    <location>
        <begin position="1"/>
        <end position="13"/>
    </location>
</feature>
<dbReference type="InterPro" id="IPR051766">
    <property type="entry name" value="TXND_domain-containing"/>
</dbReference>
<dbReference type="InterPro" id="IPR034907">
    <property type="entry name" value="NDK-like_dom"/>
</dbReference>
<evidence type="ECO:0000256" key="2">
    <source>
        <dbReference type="SAM" id="MobiDB-lite"/>
    </source>
</evidence>
<feature type="non-terminal residue" evidence="4">
    <location>
        <position position="1"/>
    </location>
</feature>
<comment type="caution">
    <text evidence="1">Lacks conserved residue(s) required for the propagation of feature annotation.</text>
</comment>
<name>A0A8S2WTM6_9BILA</name>
<gene>
    <name evidence="4" type="ORF">SMN809_LOCUS33221</name>
</gene>
<evidence type="ECO:0000313" key="4">
    <source>
        <dbReference type="EMBL" id="CAF4462222.1"/>
    </source>
</evidence>
<sequence>ALAKENASQSLSQIIGPEDPAKATESAPNSLRALYGKDLVHNAIDVSSGAEQGKQDIHLIFGDLE</sequence>
<dbReference type="PANTHER" id="PTHR46135">
    <property type="entry name" value="NME/NM23 FAMILY MEMBER 8"/>
    <property type="match status" value="1"/>
</dbReference>
<comment type="caution">
    <text evidence="4">The sequence shown here is derived from an EMBL/GenBank/DDBJ whole genome shotgun (WGS) entry which is preliminary data.</text>
</comment>
<accession>A0A8S2WTM6</accession>
<dbReference type="AlphaFoldDB" id="A0A8S2WTM6"/>
<feature type="domain" description="Nucleoside diphosphate kinase-like" evidence="3">
    <location>
        <begin position="2"/>
        <end position="63"/>
    </location>
</feature>
<dbReference type="EMBL" id="CAJOBI010072050">
    <property type="protein sequence ID" value="CAF4462222.1"/>
    <property type="molecule type" value="Genomic_DNA"/>
</dbReference>
<evidence type="ECO:0000313" key="5">
    <source>
        <dbReference type="Proteomes" id="UP000676336"/>
    </source>
</evidence>
<comment type="similarity">
    <text evidence="1">Belongs to the NDK family.</text>
</comment>
<proteinExistence type="inferred from homology"/>
<feature type="non-terminal residue" evidence="4">
    <location>
        <position position="65"/>
    </location>
</feature>
<organism evidence="4 5">
    <name type="scientific">Rotaria magnacalcarata</name>
    <dbReference type="NCBI Taxonomy" id="392030"/>
    <lineage>
        <taxon>Eukaryota</taxon>
        <taxon>Metazoa</taxon>
        <taxon>Spiralia</taxon>
        <taxon>Gnathifera</taxon>
        <taxon>Rotifera</taxon>
        <taxon>Eurotatoria</taxon>
        <taxon>Bdelloidea</taxon>
        <taxon>Philodinida</taxon>
        <taxon>Philodinidae</taxon>
        <taxon>Rotaria</taxon>
    </lineage>
</organism>
<protein>
    <recommendedName>
        <fullName evidence="3">Nucleoside diphosphate kinase-like domain-containing protein</fullName>
    </recommendedName>
</protein>
<evidence type="ECO:0000259" key="3">
    <source>
        <dbReference type="Pfam" id="PF00334"/>
    </source>
</evidence>
<evidence type="ECO:0000256" key="1">
    <source>
        <dbReference type="PROSITE-ProRule" id="PRU00706"/>
    </source>
</evidence>